<dbReference type="GeneID" id="112457615"/>
<reference evidence="3" key="1">
    <citation type="submission" date="2025-08" db="UniProtKB">
        <authorList>
            <consortium name="RefSeq"/>
        </authorList>
    </citation>
    <scope>IDENTIFICATION</scope>
    <source>
        <tissue evidence="3">Whole body</tissue>
    </source>
</reference>
<sequence length="295" mass="35402">MTVGDRVDSDHHPLEMVVWGSKEENRGGKWKKRNRGVWNEEGVKMFKERIGEVEEKEEELNKEWDEMETRIVEAIIGVENEVKGSRNKKVGWSDNDYREAKKETRRKLKEWRKVREEGSVYRERRKEFKELCKRKKEEENLRWERKAMEARRESEVWEIVNRERRKRRGIEEGIEEEEWKKYFMQLLGGVEGRVKMGEDEGREGKEREEEEEISIEEMRRAIRKLKDGKAMGRDGIPGEAWKYGGKELETWAWRYINRVWKGGGWPENRKEGLIAPIVKKGKGKKVEEYRGVTIM</sequence>
<evidence type="ECO:0000313" key="2">
    <source>
        <dbReference type="Proteomes" id="UP000504618"/>
    </source>
</evidence>
<organism evidence="2 3">
    <name type="scientific">Temnothorax curvispinosus</name>
    <dbReference type="NCBI Taxonomy" id="300111"/>
    <lineage>
        <taxon>Eukaryota</taxon>
        <taxon>Metazoa</taxon>
        <taxon>Ecdysozoa</taxon>
        <taxon>Arthropoda</taxon>
        <taxon>Hexapoda</taxon>
        <taxon>Insecta</taxon>
        <taxon>Pterygota</taxon>
        <taxon>Neoptera</taxon>
        <taxon>Endopterygota</taxon>
        <taxon>Hymenoptera</taxon>
        <taxon>Apocrita</taxon>
        <taxon>Aculeata</taxon>
        <taxon>Formicoidea</taxon>
        <taxon>Formicidae</taxon>
        <taxon>Myrmicinae</taxon>
        <taxon>Temnothorax</taxon>
    </lineage>
</organism>
<name>A0A6J1Q6M2_9HYME</name>
<proteinExistence type="predicted"/>
<protein>
    <submittedName>
        <fullName evidence="3">Vicilin-like seed storage protein At2g18540</fullName>
    </submittedName>
</protein>
<dbReference type="AlphaFoldDB" id="A0A6J1Q6M2"/>
<keyword evidence="2" id="KW-1185">Reference proteome</keyword>
<dbReference type="Proteomes" id="UP000504618">
    <property type="component" value="Unplaced"/>
</dbReference>
<dbReference type="RefSeq" id="XP_024876545.1">
    <property type="nucleotide sequence ID" value="XM_025020777.1"/>
</dbReference>
<keyword evidence="1" id="KW-0175">Coiled coil</keyword>
<dbReference type="OrthoDB" id="7697103at2759"/>
<gene>
    <name evidence="3" type="primary">LOC112457615</name>
</gene>
<dbReference type="PANTHER" id="PTHR19446">
    <property type="entry name" value="REVERSE TRANSCRIPTASES"/>
    <property type="match status" value="1"/>
</dbReference>
<feature type="coiled-coil region" evidence="1">
    <location>
        <begin position="43"/>
        <end position="70"/>
    </location>
</feature>
<evidence type="ECO:0000313" key="3">
    <source>
        <dbReference type="RefSeq" id="XP_024876545.1"/>
    </source>
</evidence>
<evidence type="ECO:0000256" key="1">
    <source>
        <dbReference type="SAM" id="Coils"/>
    </source>
</evidence>
<accession>A0A6J1Q6M2</accession>